<dbReference type="EMBL" id="CAUYUJ010009668">
    <property type="protein sequence ID" value="CAK0827388.1"/>
    <property type="molecule type" value="Genomic_DNA"/>
</dbReference>
<feature type="compositionally biased region" description="Low complexity" evidence="1">
    <location>
        <begin position="312"/>
        <end position="327"/>
    </location>
</feature>
<evidence type="ECO:0000256" key="1">
    <source>
        <dbReference type="SAM" id="MobiDB-lite"/>
    </source>
</evidence>
<comment type="caution">
    <text evidence="2">The sequence shown here is derived from an EMBL/GenBank/DDBJ whole genome shotgun (WGS) entry which is preliminary data.</text>
</comment>
<gene>
    <name evidence="2" type="ORF">PCOR1329_LOCUS26943</name>
</gene>
<organism evidence="2 3">
    <name type="scientific">Prorocentrum cordatum</name>
    <dbReference type="NCBI Taxonomy" id="2364126"/>
    <lineage>
        <taxon>Eukaryota</taxon>
        <taxon>Sar</taxon>
        <taxon>Alveolata</taxon>
        <taxon>Dinophyceae</taxon>
        <taxon>Prorocentrales</taxon>
        <taxon>Prorocentraceae</taxon>
        <taxon>Prorocentrum</taxon>
    </lineage>
</organism>
<keyword evidence="3" id="KW-1185">Reference proteome</keyword>
<feature type="compositionally biased region" description="Basic and acidic residues" evidence="1">
    <location>
        <begin position="395"/>
        <end position="404"/>
    </location>
</feature>
<protein>
    <submittedName>
        <fullName evidence="2">Uncharacterized protein</fullName>
    </submittedName>
</protein>
<reference evidence="2" key="1">
    <citation type="submission" date="2023-10" db="EMBL/GenBank/DDBJ databases">
        <authorList>
            <person name="Chen Y."/>
            <person name="Shah S."/>
            <person name="Dougan E. K."/>
            <person name="Thang M."/>
            <person name="Chan C."/>
        </authorList>
    </citation>
    <scope>NUCLEOTIDE SEQUENCE [LARGE SCALE GENOMIC DNA]</scope>
</reference>
<evidence type="ECO:0000313" key="3">
    <source>
        <dbReference type="Proteomes" id="UP001189429"/>
    </source>
</evidence>
<name>A0ABN9SC48_9DINO</name>
<evidence type="ECO:0000313" key="2">
    <source>
        <dbReference type="EMBL" id="CAK0827388.1"/>
    </source>
</evidence>
<accession>A0ABN9SC48</accession>
<feature type="region of interest" description="Disordered" evidence="1">
    <location>
        <begin position="16"/>
        <end position="41"/>
    </location>
</feature>
<feature type="region of interest" description="Disordered" evidence="1">
    <location>
        <begin position="312"/>
        <end position="359"/>
    </location>
</feature>
<dbReference type="Proteomes" id="UP001189429">
    <property type="component" value="Unassembled WGS sequence"/>
</dbReference>
<feature type="compositionally biased region" description="Low complexity" evidence="1">
    <location>
        <begin position="31"/>
        <end position="41"/>
    </location>
</feature>
<proteinExistence type="predicted"/>
<feature type="region of interest" description="Disordered" evidence="1">
    <location>
        <begin position="395"/>
        <end position="424"/>
    </location>
</feature>
<sequence>MLECIGHFRVLLGDAKRAEPRPRQLQQSDNAPSTASPKAAPKQPHVLEAWRGYHKCVNCGKDPLWAPVAAARAALRRMEALPDGPGCMGVPPPELIPEQHHVRSTIDDAVVWASFWIDRFDLDDYTNEWDYRTWCSEYLEVFLGTEAWAPVREHLLRSNPVRTLRQIVDDLCATSWTRAEPARQAQLARMRSDSDLTSRQRRRLLRHHFDVLHQIRVRFRSLLGDRAPPETTQWHQWVFEPLSSGSDDQGGDVAVQAQEYAQGYDKGEGCAVLSVHSDRVFVAAGMRECVGADRGGEDELACSLDLGGGTATAGTSSSSAAAVTPSAPERGARGRAASVQPACRGQPAPVEPRTASAEPRPHTVEIVGTFVVCVVCGSYYGSVARTISGPCRLLDPKDPGDRERQRRIHRIKRGQDPKTGKDLR</sequence>
<feature type="compositionally biased region" description="Basic and acidic residues" evidence="1">
    <location>
        <begin position="413"/>
        <end position="424"/>
    </location>
</feature>